<dbReference type="SUPFAM" id="SSF53756">
    <property type="entry name" value="UDP-Glycosyltransferase/glycogen phosphorylase"/>
    <property type="match status" value="1"/>
</dbReference>
<evidence type="ECO:0000313" key="2">
    <source>
        <dbReference type="EMBL" id="AKF07163.1"/>
    </source>
</evidence>
<dbReference type="RefSeq" id="WP_205627066.1">
    <property type="nucleotide sequence ID" value="NZ_CP011125.1"/>
</dbReference>
<keyword evidence="3" id="KW-1185">Reference proteome</keyword>
<gene>
    <name evidence="2" type="ORF">DB32_004312</name>
</gene>
<dbReference type="GO" id="GO:0016757">
    <property type="term" value="F:glycosyltransferase activity"/>
    <property type="evidence" value="ECO:0007669"/>
    <property type="project" value="UniProtKB-ARBA"/>
</dbReference>
<dbReference type="Gene3D" id="3.40.50.2000">
    <property type="entry name" value="Glycogen Phosphorylase B"/>
    <property type="match status" value="1"/>
</dbReference>
<protein>
    <recommendedName>
        <fullName evidence="1">Glycosyltransferase subfamily 4-like N-terminal domain-containing protein</fullName>
    </recommendedName>
</protein>
<dbReference type="AlphaFoldDB" id="A0A0F6YIV1"/>
<proteinExistence type="predicted"/>
<organism evidence="2 3">
    <name type="scientific">Sandaracinus amylolyticus</name>
    <dbReference type="NCBI Taxonomy" id="927083"/>
    <lineage>
        <taxon>Bacteria</taxon>
        <taxon>Pseudomonadati</taxon>
        <taxon>Myxococcota</taxon>
        <taxon>Polyangia</taxon>
        <taxon>Polyangiales</taxon>
        <taxon>Sandaracinaceae</taxon>
        <taxon>Sandaracinus</taxon>
    </lineage>
</organism>
<evidence type="ECO:0000259" key="1">
    <source>
        <dbReference type="Pfam" id="PF13579"/>
    </source>
</evidence>
<dbReference type="KEGG" id="samy:DB32_004312"/>
<dbReference type="InterPro" id="IPR028098">
    <property type="entry name" value="Glyco_trans_4-like_N"/>
</dbReference>
<dbReference type="Proteomes" id="UP000034883">
    <property type="component" value="Chromosome"/>
</dbReference>
<evidence type="ECO:0000313" key="3">
    <source>
        <dbReference type="Proteomes" id="UP000034883"/>
    </source>
</evidence>
<name>A0A0F6YIV1_9BACT</name>
<sequence length="160" mass="17591">MIGRLRKPRRRGRKKILAISSGGGHWIELMRLRPAFEGHDVVYVTVSDTYRSHVQGAKLRVVPDVTRWDRVGLVKCAARVLGVLLAERPDVVISTGALPGFFGVVLGKSLGCRTIWVDSIANVEELSMSGAKVGPFADLWLTQWRELERAGGPEYAGAIL</sequence>
<reference evidence="2 3" key="1">
    <citation type="submission" date="2015-03" db="EMBL/GenBank/DDBJ databases">
        <title>Genome assembly of Sandaracinus amylolyticus DSM 53668.</title>
        <authorList>
            <person name="Sharma G."/>
            <person name="Subramanian S."/>
        </authorList>
    </citation>
    <scope>NUCLEOTIDE SEQUENCE [LARGE SCALE GENOMIC DNA]</scope>
    <source>
        <strain evidence="2 3">DSM 53668</strain>
    </source>
</reference>
<dbReference type="STRING" id="927083.DB32_004312"/>
<feature type="domain" description="Glycosyltransferase subfamily 4-like N-terminal" evidence="1">
    <location>
        <begin position="37"/>
        <end position="115"/>
    </location>
</feature>
<dbReference type="Pfam" id="PF13579">
    <property type="entry name" value="Glyco_trans_4_4"/>
    <property type="match status" value="1"/>
</dbReference>
<dbReference type="EMBL" id="CP011125">
    <property type="protein sequence ID" value="AKF07163.1"/>
    <property type="molecule type" value="Genomic_DNA"/>
</dbReference>
<accession>A0A0F6YIV1</accession>